<sequence length="314" mass="34582">MGSVVLCFILDEKILMVPVSNALGVCSTGVKGSGAGGQYSGAHVPLKGIRGGSVLFHVIKVSGAELEEISWGFGPDLKYTVMLRDKYKQRVHVPNMTSLRIENLTQEDKGYYRGRASLTGGLESSQIFHLTVHDALPHPQILVRSRSITAGWCNITLECRAVEVTEALNVTWESKDLPRELDQRETLGPAPNSWNLTVSLPLSQPNASLTCVVSNTEDQKTPSLCSLCEGHRFTWTGHCWPPARCPRDHRGCAVDPRGWTVPVKETWEEDDGDWKRQAEQKAEREKDNISSLASQVTCHGWVSMPISPGAVTTH</sequence>
<dbReference type="PANTHER" id="PTHR12080">
    <property type="entry name" value="SIGNALING LYMPHOCYTIC ACTIVATION MOLECULE"/>
    <property type="match status" value="1"/>
</dbReference>
<evidence type="ECO:0000313" key="6">
    <source>
        <dbReference type="EMBL" id="KAF5920145.1"/>
    </source>
</evidence>
<evidence type="ECO:0000259" key="5">
    <source>
        <dbReference type="PROSITE" id="PS50835"/>
    </source>
</evidence>
<dbReference type="PROSITE" id="PS50835">
    <property type="entry name" value="IG_LIKE"/>
    <property type="match status" value="1"/>
</dbReference>
<feature type="domain" description="Ig-like" evidence="5">
    <location>
        <begin position="139"/>
        <end position="223"/>
    </location>
</feature>
<dbReference type="InterPro" id="IPR036179">
    <property type="entry name" value="Ig-like_dom_sf"/>
</dbReference>
<dbReference type="InterPro" id="IPR007110">
    <property type="entry name" value="Ig-like_dom"/>
</dbReference>
<evidence type="ECO:0000256" key="1">
    <source>
        <dbReference type="ARBA" id="ARBA00004370"/>
    </source>
</evidence>
<dbReference type="SUPFAM" id="SSF48726">
    <property type="entry name" value="Immunoglobulin"/>
    <property type="match status" value="1"/>
</dbReference>
<name>A0A7J7EWI8_DICBM</name>
<evidence type="ECO:0000256" key="3">
    <source>
        <dbReference type="ARBA" id="ARBA00023136"/>
    </source>
</evidence>
<comment type="subcellular location">
    <subcellularLocation>
        <location evidence="1">Membrane</location>
    </subcellularLocation>
</comment>
<dbReference type="PANTHER" id="PTHR12080:SF110">
    <property type="entry name" value="IG-LIKE DOMAIN-CONTAINING PROTEIN"/>
    <property type="match status" value="1"/>
</dbReference>
<comment type="caution">
    <text evidence="6">The sequence shown here is derived from an EMBL/GenBank/DDBJ whole genome shotgun (WGS) entry which is preliminary data.</text>
</comment>
<dbReference type="InterPro" id="IPR015631">
    <property type="entry name" value="CD2/SLAM_rcpt"/>
</dbReference>
<keyword evidence="7" id="KW-1185">Reference proteome</keyword>
<dbReference type="InterPro" id="IPR013783">
    <property type="entry name" value="Ig-like_fold"/>
</dbReference>
<protein>
    <recommendedName>
        <fullName evidence="5">Ig-like domain-containing protein</fullName>
    </recommendedName>
</protein>
<organism evidence="6 7">
    <name type="scientific">Diceros bicornis minor</name>
    <name type="common">South-central black rhinoceros</name>
    <dbReference type="NCBI Taxonomy" id="77932"/>
    <lineage>
        <taxon>Eukaryota</taxon>
        <taxon>Metazoa</taxon>
        <taxon>Chordata</taxon>
        <taxon>Craniata</taxon>
        <taxon>Vertebrata</taxon>
        <taxon>Euteleostomi</taxon>
        <taxon>Mammalia</taxon>
        <taxon>Eutheria</taxon>
        <taxon>Laurasiatheria</taxon>
        <taxon>Perissodactyla</taxon>
        <taxon>Rhinocerotidae</taxon>
        <taxon>Diceros</taxon>
    </lineage>
</organism>
<gene>
    <name evidence="6" type="ORF">HPG69_006416</name>
</gene>
<dbReference type="Gene3D" id="2.60.40.10">
    <property type="entry name" value="Immunoglobulins"/>
    <property type="match status" value="2"/>
</dbReference>
<keyword evidence="3" id="KW-0472">Membrane</keyword>
<keyword evidence="2" id="KW-0732">Signal</keyword>
<dbReference type="Proteomes" id="UP000551758">
    <property type="component" value="Unassembled WGS sequence"/>
</dbReference>
<dbReference type="AlphaFoldDB" id="A0A7J7EWI8"/>
<dbReference type="GO" id="GO:0016020">
    <property type="term" value="C:membrane"/>
    <property type="evidence" value="ECO:0007669"/>
    <property type="project" value="UniProtKB-SubCell"/>
</dbReference>
<evidence type="ECO:0000256" key="4">
    <source>
        <dbReference type="ARBA" id="ARBA00023180"/>
    </source>
</evidence>
<dbReference type="EMBL" id="JACDTQ010002158">
    <property type="protein sequence ID" value="KAF5920145.1"/>
    <property type="molecule type" value="Genomic_DNA"/>
</dbReference>
<reference evidence="6 7" key="1">
    <citation type="journal article" date="2020" name="Mol. Biol. Evol.">
        <title>Interspecific Gene Flow and the Evolution of Specialization in Black and White Rhinoceros.</title>
        <authorList>
            <person name="Moodley Y."/>
            <person name="Westbury M.V."/>
            <person name="Russo I.M."/>
            <person name="Gopalakrishnan S."/>
            <person name="Rakotoarivelo A."/>
            <person name="Olsen R.A."/>
            <person name="Prost S."/>
            <person name="Tunstall T."/>
            <person name="Ryder O.A."/>
            <person name="Dalen L."/>
            <person name="Bruford M.W."/>
        </authorList>
    </citation>
    <scope>NUCLEOTIDE SEQUENCE [LARGE SCALE GENOMIC DNA]</scope>
    <source>
        <strain evidence="6">SBR-YM</strain>
        <tissue evidence="6">Skin</tissue>
    </source>
</reference>
<keyword evidence="4" id="KW-0325">Glycoprotein</keyword>
<evidence type="ECO:0000256" key="2">
    <source>
        <dbReference type="ARBA" id="ARBA00022729"/>
    </source>
</evidence>
<evidence type="ECO:0000313" key="7">
    <source>
        <dbReference type="Proteomes" id="UP000551758"/>
    </source>
</evidence>
<accession>A0A7J7EWI8</accession>
<proteinExistence type="predicted"/>